<evidence type="ECO:0000256" key="2">
    <source>
        <dbReference type="ARBA" id="ARBA00022797"/>
    </source>
</evidence>
<dbReference type="EC" id="1.3.1.87" evidence="5"/>
<proteinExistence type="inferred from homology"/>
<dbReference type="PRINTS" id="PR00081">
    <property type="entry name" value="GDHRDH"/>
</dbReference>
<dbReference type="InterPro" id="IPR002347">
    <property type="entry name" value="SDR_fam"/>
</dbReference>
<dbReference type="Gene3D" id="3.40.50.720">
    <property type="entry name" value="NAD(P)-binding Rossmann-like Domain"/>
    <property type="match status" value="1"/>
</dbReference>
<dbReference type="RefSeq" id="WP_230511804.1">
    <property type="nucleotide sequence ID" value="NZ_JAJITD010000012.1"/>
</dbReference>
<name>A0ABS8JZV8_9BURK</name>
<dbReference type="InterPro" id="IPR020904">
    <property type="entry name" value="Sc_DH/Rdtase_CS"/>
</dbReference>
<keyword evidence="4" id="KW-0520">NAD</keyword>
<sequence>MSAANTTDTQAAQASRNAASGAGWLHGQVALITGGGSGLGLALVERFLREGCRVGVLERSAEKVAALNLRFGDAVVAVQGDVRSYEDNACAVDATLARFGSLDTFVGNAAIWDHAAGLLDLPAEQLVSGFDELFAINVKGYLLGAKAAAPALLDSDGSMIFTLSNSSFYPGGGGPLYTASKHAAVGLIRQLAYELAPKLRVNGVGPCGMASDLRGPAALGQQDKRIMDSRSPDAIASILPLQFFPEPADFTGPYVMLASRANNRVLSGVMINADAGLGIRGIRHVAGGLHL</sequence>
<accession>A0ABS8JZV8</accession>
<dbReference type="PANTHER" id="PTHR43180">
    <property type="entry name" value="3-OXOACYL-(ACYL-CARRIER-PROTEIN) REDUCTASE (AFU_ORTHOLOGUE AFUA_6G11210)"/>
    <property type="match status" value="1"/>
</dbReference>
<dbReference type="PANTHER" id="PTHR43180:SF66">
    <property type="entry name" value="SHORT-CHAIN DEHYDROGENASE_REDUCTASE FAMILY PROTEIN"/>
    <property type="match status" value="1"/>
</dbReference>
<evidence type="ECO:0000256" key="1">
    <source>
        <dbReference type="ARBA" id="ARBA00006484"/>
    </source>
</evidence>
<dbReference type="Proteomes" id="UP001431019">
    <property type="component" value="Unassembled WGS sequence"/>
</dbReference>
<dbReference type="GO" id="GO:0018498">
    <property type="term" value="F:2,3-dihydroxy-2,3-dihydro-phenylpropionate dehydrogenase activity"/>
    <property type="evidence" value="ECO:0007669"/>
    <property type="project" value="UniProtKB-EC"/>
</dbReference>
<reference evidence="5 6" key="1">
    <citation type="submission" date="2021-11" db="EMBL/GenBank/DDBJ databases">
        <authorList>
            <person name="Oh E.-T."/>
            <person name="Kim S.-B."/>
        </authorList>
    </citation>
    <scope>NUCLEOTIDE SEQUENCE [LARGE SCALE GENOMIC DNA]</scope>
    <source>
        <strain evidence="5 6">MMS20-SJTR3</strain>
    </source>
</reference>
<dbReference type="Pfam" id="PF00106">
    <property type="entry name" value="adh_short"/>
    <property type="match status" value="1"/>
</dbReference>
<protein>
    <submittedName>
        <fullName evidence="5">3-(Cis-5,6-dihydroxycyclohexa-1, 3-dien-1-yl)propanoate dehydrogenase</fullName>
        <ecNumber evidence="5">1.3.1.87</ecNumber>
    </submittedName>
</protein>
<dbReference type="NCBIfam" id="NF004849">
    <property type="entry name" value="PRK06200.1"/>
    <property type="match status" value="1"/>
</dbReference>
<evidence type="ECO:0000256" key="3">
    <source>
        <dbReference type="ARBA" id="ARBA00023002"/>
    </source>
</evidence>
<dbReference type="NCBIfam" id="NF042950">
    <property type="entry name" value="3PPDhyd_Dh_HcaB"/>
    <property type="match status" value="1"/>
</dbReference>
<evidence type="ECO:0000313" key="5">
    <source>
        <dbReference type="EMBL" id="MCC8395453.1"/>
    </source>
</evidence>
<comment type="caution">
    <text evidence="5">The sequence shown here is derived from an EMBL/GenBank/DDBJ whole genome shotgun (WGS) entry which is preliminary data.</text>
</comment>
<dbReference type="InterPro" id="IPR047950">
    <property type="entry name" value="BphB-like_SDR"/>
</dbReference>
<keyword evidence="2" id="KW-0058">Aromatic hydrocarbons catabolism</keyword>
<keyword evidence="6" id="KW-1185">Reference proteome</keyword>
<dbReference type="PROSITE" id="PS00061">
    <property type="entry name" value="ADH_SHORT"/>
    <property type="match status" value="1"/>
</dbReference>
<keyword evidence="3 5" id="KW-0560">Oxidoreductase</keyword>
<dbReference type="InterPro" id="IPR036291">
    <property type="entry name" value="NAD(P)-bd_dom_sf"/>
</dbReference>
<dbReference type="CDD" id="cd05348">
    <property type="entry name" value="BphB-like_SDR_c"/>
    <property type="match status" value="1"/>
</dbReference>
<comment type="similarity">
    <text evidence="1">Belongs to the short-chain dehydrogenases/reductases (SDR) family.</text>
</comment>
<gene>
    <name evidence="5" type="primary">hcaB</name>
    <name evidence="5" type="ORF">LJ656_22970</name>
</gene>
<evidence type="ECO:0000256" key="4">
    <source>
        <dbReference type="ARBA" id="ARBA00023027"/>
    </source>
</evidence>
<evidence type="ECO:0000313" key="6">
    <source>
        <dbReference type="Proteomes" id="UP001431019"/>
    </source>
</evidence>
<dbReference type="EMBL" id="JAJITD010000012">
    <property type="protein sequence ID" value="MCC8395453.1"/>
    <property type="molecule type" value="Genomic_DNA"/>
</dbReference>
<organism evidence="5 6">
    <name type="scientific">Paraburkholderia sejongensis</name>
    <dbReference type="NCBI Taxonomy" id="2886946"/>
    <lineage>
        <taxon>Bacteria</taxon>
        <taxon>Pseudomonadati</taxon>
        <taxon>Pseudomonadota</taxon>
        <taxon>Betaproteobacteria</taxon>
        <taxon>Burkholderiales</taxon>
        <taxon>Burkholderiaceae</taxon>
        <taxon>Paraburkholderia</taxon>
    </lineage>
</organism>
<dbReference type="SUPFAM" id="SSF51735">
    <property type="entry name" value="NAD(P)-binding Rossmann-fold domains"/>
    <property type="match status" value="1"/>
</dbReference>